<reference evidence="2 3" key="1">
    <citation type="submission" date="2018-08" db="EMBL/GenBank/DDBJ databases">
        <authorList>
            <person name="Khan S.A."/>
        </authorList>
    </citation>
    <scope>NUCLEOTIDE SEQUENCE [LARGE SCALE GENOMIC DNA]</scope>
    <source>
        <strain evidence="2 3">GTF-13</strain>
    </source>
</reference>
<protein>
    <submittedName>
        <fullName evidence="2">Uncharacterized protein</fullName>
    </submittedName>
</protein>
<dbReference type="RefSeq" id="WP_125014872.1">
    <property type="nucleotide sequence ID" value="NZ_QWEZ01000001.1"/>
</dbReference>
<dbReference type="EMBL" id="QWEZ01000001">
    <property type="protein sequence ID" value="RRJ84443.1"/>
    <property type="molecule type" value="Genomic_DNA"/>
</dbReference>
<feature type="region of interest" description="Disordered" evidence="1">
    <location>
        <begin position="92"/>
        <end position="122"/>
    </location>
</feature>
<proteinExistence type="predicted"/>
<sequence length="199" mass="21403">MSTMLYELSFSGELVAGADPAQARENLGKLFKANAAQLDRLFSGQRVIIKNNLELPAGRKYLQAFNKAGVKGHLFDMATGREWIDPLAAAPVDEPPVSANETRPQPTPARADFGTRAESAAARPAQALVGTASAQVEVATPGWDIAPTGADMQDSYEHNDPEAPDTSHLSLRPMKGNLVDPEPRNDPPPPDTSHLRLEE</sequence>
<organism evidence="2 3">
    <name type="scientific">Aestuariirhabdus litorea</name>
    <dbReference type="NCBI Taxonomy" id="2528527"/>
    <lineage>
        <taxon>Bacteria</taxon>
        <taxon>Pseudomonadati</taxon>
        <taxon>Pseudomonadota</taxon>
        <taxon>Gammaproteobacteria</taxon>
        <taxon>Oceanospirillales</taxon>
        <taxon>Aestuariirhabdaceae</taxon>
        <taxon>Aestuariirhabdus</taxon>
    </lineage>
</organism>
<keyword evidence="3" id="KW-1185">Reference proteome</keyword>
<gene>
    <name evidence="2" type="ORF">D0544_04885</name>
</gene>
<name>A0A3P3VUL0_9GAMM</name>
<evidence type="ECO:0000313" key="2">
    <source>
        <dbReference type="EMBL" id="RRJ84443.1"/>
    </source>
</evidence>
<accession>A0A3P3VUL0</accession>
<feature type="region of interest" description="Disordered" evidence="1">
    <location>
        <begin position="143"/>
        <end position="199"/>
    </location>
</feature>
<evidence type="ECO:0000313" key="3">
    <source>
        <dbReference type="Proteomes" id="UP000280792"/>
    </source>
</evidence>
<dbReference type="AlphaFoldDB" id="A0A3P3VUL0"/>
<dbReference type="Proteomes" id="UP000280792">
    <property type="component" value="Unassembled WGS sequence"/>
</dbReference>
<comment type="caution">
    <text evidence="2">The sequence shown here is derived from an EMBL/GenBank/DDBJ whole genome shotgun (WGS) entry which is preliminary data.</text>
</comment>
<reference evidence="2 3" key="2">
    <citation type="submission" date="2018-12" db="EMBL/GenBank/DDBJ databases">
        <title>Simiduia agarivorans gen. nov., sp. nov., a marine, agarolytic bacterium isolated from shallow coastal water from Keelung, Taiwan.</title>
        <authorList>
            <person name="Shieh W.Y."/>
        </authorList>
    </citation>
    <scope>NUCLEOTIDE SEQUENCE [LARGE SCALE GENOMIC DNA]</scope>
    <source>
        <strain evidence="2 3">GTF-13</strain>
    </source>
</reference>
<evidence type="ECO:0000256" key="1">
    <source>
        <dbReference type="SAM" id="MobiDB-lite"/>
    </source>
</evidence>